<proteinExistence type="predicted"/>
<protein>
    <submittedName>
        <fullName evidence="1">Cytochrome P450</fullName>
    </submittedName>
</protein>
<accession>A0ACD3AIX2</accession>
<dbReference type="EMBL" id="ML208438">
    <property type="protein sequence ID" value="TFK65390.1"/>
    <property type="molecule type" value="Genomic_DNA"/>
</dbReference>
<organism evidence="1 2">
    <name type="scientific">Pluteus cervinus</name>
    <dbReference type="NCBI Taxonomy" id="181527"/>
    <lineage>
        <taxon>Eukaryota</taxon>
        <taxon>Fungi</taxon>
        <taxon>Dikarya</taxon>
        <taxon>Basidiomycota</taxon>
        <taxon>Agaricomycotina</taxon>
        <taxon>Agaricomycetes</taxon>
        <taxon>Agaricomycetidae</taxon>
        <taxon>Agaricales</taxon>
        <taxon>Pluteineae</taxon>
        <taxon>Pluteaceae</taxon>
        <taxon>Pluteus</taxon>
    </lineage>
</organism>
<evidence type="ECO:0000313" key="1">
    <source>
        <dbReference type="EMBL" id="TFK65390.1"/>
    </source>
</evidence>
<gene>
    <name evidence="1" type="ORF">BDN72DRAFT_202965</name>
</gene>
<name>A0ACD3AIX2_9AGAR</name>
<keyword evidence="2" id="KW-1185">Reference proteome</keyword>
<reference evidence="1 2" key="1">
    <citation type="journal article" date="2019" name="Nat. Ecol. Evol.">
        <title>Megaphylogeny resolves global patterns of mushroom evolution.</title>
        <authorList>
            <person name="Varga T."/>
            <person name="Krizsan K."/>
            <person name="Foldi C."/>
            <person name="Dima B."/>
            <person name="Sanchez-Garcia M."/>
            <person name="Sanchez-Ramirez S."/>
            <person name="Szollosi G.J."/>
            <person name="Szarkandi J.G."/>
            <person name="Papp V."/>
            <person name="Albert L."/>
            <person name="Andreopoulos W."/>
            <person name="Angelini C."/>
            <person name="Antonin V."/>
            <person name="Barry K.W."/>
            <person name="Bougher N.L."/>
            <person name="Buchanan P."/>
            <person name="Buyck B."/>
            <person name="Bense V."/>
            <person name="Catcheside P."/>
            <person name="Chovatia M."/>
            <person name="Cooper J."/>
            <person name="Damon W."/>
            <person name="Desjardin D."/>
            <person name="Finy P."/>
            <person name="Geml J."/>
            <person name="Haridas S."/>
            <person name="Hughes K."/>
            <person name="Justo A."/>
            <person name="Karasinski D."/>
            <person name="Kautmanova I."/>
            <person name="Kiss B."/>
            <person name="Kocsube S."/>
            <person name="Kotiranta H."/>
            <person name="LaButti K.M."/>
            <person name="Lechner B.E."/>
            <person name="Liimatainen K."/>
            <person name="Lipzen A."/>
            <person name="Lukacs Z."/>
            <person name="Mihaltcheva S."/>
            <person name="Morgado L.N."/>
            <person name="Niskanen T."/>
            <person name="Noordeloos M.E."/>
            <person name="Ohm R.A."/>
            <person name="Ortiz-Santana B."/>
            <person name="Ovrebo C."/>
            <person name="Racz N."/>
            <person name="Riley R."/>
            <person name="Savchenko A."/>
            <person name="Shiryaev A."/>
            <person name="Soop K."/>
            <person name="Spirin V."/>
            <person name="Szebenyi C."/>
            <person name="Tomsovsky M."/>
            <person name="Tulloss R.E."/>
            <person name="Uehling J."/>
            <person name="Grigoriev I.V."/>
            <person name="Vagvolgyi C."/>
            <person name="Papp T."/>
            <person name="Martin F.M."/>
            <person name="Miettinen O."/>
            <person name="Hibbett D.S."/>
            <person name="Nagy L.G."/>
        </authorList>
    </citation>
    <scope>NUCLEOTIDE SEQUENCE [LARGE SCALE GENOMIC DNA]</scope>
    <source>
        <strain evidence="1 2">NL-1719</strain>
    </source>
</reference>
<evidence type="ECO:0000313" key="2">
    <source>
        <dbReference type="Proteomes" id="UP000308600"/>
    </source>
</evidence>
<sequence>MGNVLSLYQLLGSVAGVLILYGVFKFAQLQYNQWTSPICDLPGPKSPSWLWGNIREIWSDEHSALQEKWVEQYGLTIKYKGFLGMTQLYTMDPKAIGHILMNNQEYQKPDHLRYILNQVVGSGLLVVEGEKHKQQRRAMNPAFGAAQIRELTEIFIDKSIELRDAWTIEIAKHGGIGKVEALGWLSKTTLNIIGLAGFNYDFDNLGGAPKPNDFNEAFSLVLKAGTRSVLVFLRAVFPPLRLLPTVRRAKVRKAQATIAQVGNKLLQESKARGLDPEQAAKKRRDVLSLLVRANMSKDIPESQKMSDEDVLAQVPTFLIAGHETTSNATTWTLYALCRDQEIQKKLREELISVPTENPTMDELNALPYLDFVVRETMRLHTPQVSTFRIATRDDVLPLSKPFTDKQGRVQEGLSIRKGQALTIPILALNRAKWIWGEDAAEFRPERWASVPEAAMAIPGVWGNMMSFLGGPRACIGYRFALVEMKALLFTLIRSFEFELAVPVEEVTKHTTIMQRPVLKSDPKGGNQMPLLIRSVSQSWM</sequence>
<dbReference type="Proteomes" id="UP000308600">
    <property type="component" value="Unassembled WGS sequence"/>
</dbReference>